<keyword evidence="2" id="KW-0472">Membrane</keyword>
<feature type="transmembrane region" description="Helical" evidence="2">
    <location>
        <begin position="82"/>
        <end position="104"/>
    </location>
</feature>
<dbReference type="Proteomes" id="UP001321473">
    <property type="component" value="Unassembled WGS sequence"/>
</dbReference>
<dbReference type="EMBL" id="JARKHS020016836">
    <property type="protein sequence ID" value="KAK8773483.1"/>
    <property type="molecule type" value="Genomic_DNA"/>
</dbReference>
<proteinExistence type="predicted"/>
<gene>
    <name evidence="3" type="ORF">V5799_011980</name>
</gene>
<protein>
    <recommendedName>
        <fullName evidence="5">Basic tail secreted protein</fullName>
    </recommendedName>
</protein>
<dbReference type="AlphaFoldDB" id="A0AAQ4EG37"/>
<feature type="region of interest" description="Disordered" evidence="1">
    <location>
        <begin position="137"/>
        <end position="192"/>
    </location>
</feature>
<evidence type="ECO:0000313" key="3">
    <source>
        <dbReference type="EMBL" id="KAK8773483.1"/>
    </source>
</evidence>
<sequence>MRCLRCLRVRSAICHPSQCAPVLRLGLVLSTERSETECELLSSGSCAQSGVMIFRTGLPAWINLLFIWTPVHAHIYEDNLGGQISLLGPLVCFAVFIAICACFCRECRRREAMLATTTAVPADPFHSTGPVPYGPAVAGARPAPMAQPSHPPYSPPYSQPPAPSQSQPPPPGFLGYPYGSMPQDPPPPYEYK</sequence>
<feature type="compositionally biased region" description="Pro residues" evidence="1">
    <location>
        <begin position="149"/>
        <end position="172"/>
    </location>
</feature>
<evidence type="ECO:0000256" key="2">
    <source>
        <dbReference type="SAM" id="Phobius"/>
    </source>
</evidence>
<accession>A0AAQ4EG37</accession>
<comment type="caution">
    <text evidence="3">The sequence shown here is derived from an EMBL/GenBank/DDBJ whole genome shotgun (WGS) entry which is preliminary data.</text>
</comment>
<evidence type="ECO:0000313" key="4">
    <source>
        <dbReference type="Proteomes" id="UP001321473"/>
    </source>
</evidence>
<keyword evidence="2" id="KW-1133">Transmembrane helix</keyword>
<name>A0AAQ4EG37_AMBAM</name>
<evidence type="ECO:0008006" key="5">
    <source>
        <dbReference type="Google" id="ProtNLM"/>
    </source>
</evidence>
<feature type="transmembrane region" description="Helical" evidence="2">
    <location>
        <begin position="58"/>
        <end position="76"/>
    </location>
</feature>
<feature type="compositionally biased region" description="Pro residues" evidence="1">
    <location>
        <begin position="183"/>
        <end position="192"/>
    </location>
</feature>
<evidence type="ECO:0000256" key="1">
    <source>
        <dbReference type="SAM" id="MobiDB-lite"/>
    </source>
</evidence>
<keyword evidence="4" id="KW-1185">Reference proteome</keyword>
<keyword evidence="2" id="KW-0812">Transmembrane</keyword>
<reference evidence="3 4" key="1">
    <citation type="journal article" date="2023" name="Arcadia Sci">
        <title>De novo assembly of a long-read Amblyomma americanum tick genome.</title>
        <authorList>
            <person name="Chou S."/>
            <person name="Poskanzer K.E."/>
            <person name="Rollins M."/>
            <person name="Thuy-Boun P.S."/>
        </authorList>
    </citation>
    <scope>NUCLEOTIDE SEQUENCE [LARGE SCALE GENOMIC DNA]</scope>
    <source>
        <strain evidence="3">F_SG_1</strain>
        <tissue evidence="3">Salivary glands</tissue>
    </source>
</reference>
<organism evidence="3 4">
    <name type="scientific">Amblyomma americanum</name>
    <name type="common">Lone star tick</name>
    <dbReference type="NCBI Taxonomy" id="6943"/>
    <lineage>
        <taxon>Eukaryota</taxon>
        <taxon>Metazoa</taxon>
        <taxon>Ecdysozoa</taxon>
        <taxon>Arthropoda</taxon>
        <taxon>Chelicerata</taxon>
        <taxon>Arachnida</taxon>
        <taxon>Acari</taxon>
        <taxon>Parasitiformes</taxon>
        <taxon>Ixodida</taxon>
        <taxon>Ixodoidea</taxon>
        <taxon>Ixodidae</taxon>
        <taxon>Amblyomminae</taxon>
        <taxon>Amblyomma</taxon>
    </lineage>
</organism>